<keyword evidence="11" id="KW-1185">Reference proteome</keyword>
<comment type="caution">
    <text evidence="6">Lacks conserved residue(s) required for the propagation of feature annotation.</text>
</comment>
<evidence type="ECO:0000256" key="4">
    <source>
        <dbReference type="ARBA" id="ARBA00023157"/>
    </source>
</evidence>
<evidence type="ECO:0000256" key="8">
    <source>
        <dbReference type="SAM" id="SignalP"/>
    </source>
</evidence>
<dbReference type="OrthoDB" id="547680at2759"/>
<evidence type="ECO:0000256" key="1">
    <source>
        <dbReference type="ARBA" id="ARBA00001913"/>
    </source>
</evidence>
<evidence type="ECO:0000313" key="11">
    <source>
        <dbReference type="Proteomes" id="UP000515163"/>
    </source>
</evidence>
<dbReference type="Pfam" id="PF00354">
    <property type="entry name" value="Pentaxin"/>
    <property type="match status" value="1"/>
</dbReference>
<feature type="compositionally biased region" description="Low complexity" evidence="7">
    <location>
        <begin position="181"/>
        <end position="205"/>
    </location>
</feature>
<gene>
    <name evidence="12" type="primary">LOC116293267</name>
</gene>
<comment type="cofactor">
    <cofactor evidence="1">
        <name>Ca(2+)</name>
        <dbReference type="ChEBI" id="CHEBI:29108"/>
    </cofactor>
</comment>
<dbReference type="PRINTS" id="PR00895">
    <property type="entry name" value="PENTAXIN"/>
</dbReference>
<evidence type="ECO:0000256" key="2">
    <source>
        <dbReference type="ARBA" id="ARBA00022723"/>
    </source>
</evidence>
<dbReference type="InterPro" id="IPR051360">
    <property type="entry name" value="Neuronal_Pentraxin_Related"/>
</dbReference>
<keyword evidence="3" id="KW-0106">Calcium</keyword>
<proteinExistence type="predicted"/>
<dbReference type="KEGG" id="aten:116293267"/>
<dbReference type="InterPro" id="IPR003609">
    <property type="entry name" value="Pan_app"/>
</dbReference>
<feature type="region of interest" description="Disordered" evidence="7">
    <location>
        <begin position="154"/>
        <end position="205"/>
    </location>
</feature>
<dbReference type="Proteomes" id="UP000515163">
    <property type="component" value="Unplaced"/>
</dbReference>
<protein>
    <submittedName>
        <fullName evidence="12">Uncharacterized protein LOC116293267</fullName>
    </submittedName>
</protein>
<dbReference type="Gene3D" id="2.60.120.200">
    <property type="match status" value="1"/>
</dbReference>
<evidence type="ECO:0000256" key="7">
    <source>
        <dbReference type="SAM" id="MobiDB-lite"/>
    </source>
</evidence>
<evidence type="ECO:0000259" key="10">
    <source>
        <dbReference type="PROSITE" id="PS51828"/>
    </source>
</evidence>
<evidence type="ECO:0000313" key="12">
    <source>
        <dbReference type="RefSeq" id="XP_031556534.1"/>
    </source>
</evidence>
<dbReference type="SMART" id="SM00159">
    <property type="entry name" value="PTX"/>
    <property type="match status" value="1"/>
</dbReference>
<dbReference type="InParanoid" id="A0A6P8HJH6"/>
<dbReference type="InterPro" id="IPR013320">
    <property type="entry name" value="ConA-like_dom_sf"/>
</dbReference>
<dbReference type="RefSeq" id="XP_031556534.1">
    <property type="nucleotide sequence ID" value="XM_031700674.1"/>
</dbReference>
<dbReference type="GeneID" id="116293267"/>
<keyword evidence="8" id="KW-0732">Signal</keyword>
<dbReference type="PANTHER" id="PTHR19277:SF161">
    <property type="entry name" value="LAMININ G DOMAIN-CONTAINING PROTEIN"/>
    <property type="match status" value="1"/>
</dbReference>
<evidence type="ECO:0000259" key="9">
    <source>
        <dbReference type="PROSITE" id="PS50948"/>
    </source>
</evidence>
<keyword evidence="2" id="KW-0479">Metal-binding</keyword>
<dbReference type="PANTHER" id="PTHR19277">
    <property type="entry name" value="PENTRAXIN"/>
    <property type="match status" value="1"/>
</dbReference>
<sequence length="419" mass="45171">MPSKTVLVLTTFYGALLLTAVSANGGCKTIAFNEKIKGKALKNHVFQTRESGSHQFCRVLCYLDNRCLSYNYGTSVNGDKEMCELNESDHVMHGEDLTDRLDTVYFRVENDCNCPKNKICRYNFVDSSHYCECKTNSAPGTQCNVTEPSTWSPIGSPTASLTKVSTVSTTESQTMTGSPGGTTTASPGGPTKQSPTTQSTTQAQATTVSSSDCELQFGAASIHNMIKITNAFTTTLQMFTISFWLKVPSSSLTLYPFSYATSSETSAISIAIKEDGVMEVGANGGGKGIDSFLQRNNVWQHFAVTWESSNGNVKLYYNGGQKSSTESGMAQTKIIPTGGILIVGQYQGELAGGFDDTKTMRGNIAGLNFWSSEFTADQVTELYKQSCGAPSGDALSWVMILAGKIRGDLQKMCPTTCRS</sequence>
<organism evidence="11 12">
    <name type="scientific">Actinia tenebrosa</name>
    <name type="common">Australian red waratah sea anemone</name>
    <dbReference type="NCBI Taxonomy" id="6105"/>
    <lineage>
        <taxon>Eukaryota</taxon>
        <taxon>Metazoa</taxon>
        <taxon>Cnidaria</taxon>
        <taxon>Anthozoa</taxon>
        <taxon>Hexacorallia</taxon>
        <taxon>Actiniaria</taxon>
        <taxon>Actiniidae</taxon>
        <taxon>Actinia</taxon>
    </lineage>
</organism>
<evidence type="ECO:0000256" key="3">
    <source>
        <dbReference type="ARBA" id="ARBA00022837"/>
    </source>
</evidence>
<evidence type="ECO:0000256" key="6">
    <source>
        <dbReference type="PROSITE-ProRule" id="PRU01172"/>
    </source>
</evidence>
<name>A0A6P8HJH6_ACTTE</name>
<feature type="chain" id="PRO_5027998509" evidence="8">
    <location>
        <begin position="24"/>
        <end position="419"/>
    </location>
</feature>
<dbReference type="InterPro" id="IPR001759">
    <property type="entry name" value="PTX_dom"/>
</dbReference>
<accession>A0A6P8HJH6</accession>
<keyword evidence="4" id="KW-1015">Disulfide bond</keyword>
<dbReference type="PROSITE" id="PS50948">
    <property type="entry name" value="PAN"/>
    <property type="match status" value="1"/>
</dbReference>
<dbReference type="PROSITE" id="PS51828">
    <property type="entry name" value="PTX_2"/>
    <property type="match status" value="1"/>
</dbReference>
<keyword evidence="5" id="KW-0325">Glycoprotein</keyword>
<dbReference type="GO" id="GO:0046872">
    <property type="term" value="F:metal ion binding"/>
    <property type="evidence" value="ECO:0007669"/>
    <property type="project" value="UniProtKB-KW"/>
</dbReference>
<reference evidence="12" key="1">
    <citation type="submission" date="2025-08" db="UniProtKB">
        <authorList>
            <consortium name="RefSeq"/>
        </authorList>
    </citation>
    <scope>IDENTIFICATION</scope>
    <source>
        <tissue evidence="12">Tentacle</tissue>
    </source>
</reference>
<feature type="signal peptide" evidence="8">
    <location>
        <begin position="1"/>
        <end position="23"/>
    </location>
</feature>
<dbReference type="SUPFAM" id="SSF49899">
    <property type="entry name" value="Concanavalin A-like lectins/glucanases"/>
    <property type="match status" value="1"/>
</dbReference>
<dbReference type="Pfam" id="PF00024">
    <property type="entry name" value="PAN_1"/>
    <property type="match status" value="1"/>
</dbReference>
<evidence type="ECO:0000256" key="5">
    <source>
        <dbReference type="ARBA" id="ARBA00023180"/>
    </source>
</evidence>
<feature type="domain" description="Apple" evidence="9">
    <location>
        <begin position="27"/>
        <end position="112"/>
    </location>
</feature>
<feature type="domain" description="Pentraxin (PTX)" evidence="10">
    <location>
        <begin position="211"/>
        <end position="417"/>
    </location>
</feature>
<feature type="compositionally biased region" description="Polar residues" evidence="7">
    <location>
        <begin position="154"/>
        <end position="175"/>
    </location>
</feature>
<dbReference type="AlphaFoldDB" id="A0A6P8HJH6"/>